<reference evidence="2" key="1">
    <citation type="journal article" date="2019" name="bioRxiv">
        <title>The Genome of the Zebra Mussel, Dreissena polymorpha: A Resource for Invasive Species Research.</title>
        <authorList>
            <person name="McCartney M.A."/>
            <person name="Auch B."/>
            <person name="Kono T."/>
            <person name="Mallez S."/>
            <person name="Zhang Y."/>
            <person name="Obille A."/>
            <person name="Becker A."/>
            <person name="Abrahante J.E."/>
            <person name="Garbe J."/>
            <person name="Badalamenti J.P."/>
            <person name="Herman A."/>
            <person name="Mangelson H."/>
            <person name="Liachko I."/>
            <person name="Sullivan S."/>
            <person name="Sone E.D."/>
            <person name="Koren S."/>
            <person name="Silverstein K.A.T."/>
            <person name="Beckman K.B."/>
            <person name="Gohl D.M."/>
        </authorList>
    </citation>
    <scope>NUCLEOTIDE SEQUENCE</scope>
    <source>
        <strain evidence="2">Duluth1</strain>
        <tissue evidence="2">Whole animal</tissue>
    </source>
</reference>
<dbReference type="EMBL" id="JAIWYP010000007">
    <property type="protein sequence ID" value="KAH3800424.1"/>
    <property type="molecule type" value="Genomic_DNA"/>
</dbReference>
<feature type="region of interest" description="Disordered" evidence="1">
    <location>
        <begin position="167"/>
        <end position="229"/>
    </location>
</feature>
<name>A0A9D4FJQ5_DREPO</name>
<feature type="region of interest" description="Disordered" evidence="1">
    <location>
        <begin position="825"/>
        <end position="846"/>
    </location>
</feature>
<feature type="compositionally biased region" description="Basic and acidic residues" evidence="1">
    <location>
        <begin position="556"/>
        <end position="573"/>
    </location>
</feature>
<feature type="region of interest" description="Disordered" evidence="1">
    <location>
        <begin position="126"/>
        <end position="145"/>
    </location>
</feature>
<organism evidence="2 3">
    <name type="scientific">Dreissena polymorpha</name>
    <name type="common">Zebra mussel</name>
    <name type="synonym">Mytilus polymorpha</name>
    <dbReference type="NCBI Taxonomy" id="45954"/>
    <lineage>
        <taxon>Eukaryota</taxon>
        <taxon>Metazoa</taxon>
        <taxon>Spiralia</taxon>
        <taxon>Lophotrochozoa</taxon>
        <taxon>Mollusca</taxon>
        <taxon>Bivalvia</taxon>
        <taxon>Autobranchia</taxon>
        <taxon>Heteroconchia</taxon>
        <taxon>Euheterodonta</taxon>
        <taxon>Imparidentia</taxon>
        <taxon>Neoheterodontei</taxon>
        <taxon>Myida</taxon>
        <taxon>Dreissenoidea</taxon>
        <taxon>Dreissenidae</taxon>
        <taxon>Dreissena</taxon>
    </lineage>
</organism>
<feature type="compositionally biased region" description="Basic and acidic residues" evidence="1">
    <location>
        <begin position="213"/>
        <end position="229"/>
    </location>
</feature>
<keyword evidence="3" id="KW-1185">Reference proteome</keyword>
<feature type="region of interest" description="Disordered" evidence="1">
    <location>
        <begin position="709"/>
        <end position="735"/>
    </location>
</feature>
<feature type="compositionally biased region" description="Polar residues" evidence="1">
    <location>
        <begin position="173"/>
        <end position="202"/>
    </location>
</feature>
<feature type="compositionally biased region" description="Acidic residues" evidence="1">
    <location>
        <begin position="831"/>
        <end position="844"/>
    </location>
</feature>
<evidence type="ECO:0008006" key="4">
    <source>
        <dbReference type="Google" id="ProtNLM"/>
    </source>
</evidence>
<feature type="region of interest" description="Disordered" evidence="1">
    <location>
        <begin position="898"/>
        <end position="940"/>
    </location>
</feature>
<dbReference type="Proteomes" id="UP000828390">
    <property type="component" value="Unassembled WGS sequence"/>
</dbReference>
<comment type="caution">
    <text evidence="2">The sequence shown here is derived from an EMBL/GenBank/DDBJ whole genome shotgun (WGS) entry which is preliminary data.</text>
</comment>
<dbReference type="SUPFAM" id="SSF110857">
    <property type="entry name" value="Gamma-glutamyl cyclotransferase-like"/>
    <property type="match status" value="1"/>
</dbReference>
<feature type="compositionally biased region" description="Polar residues" evidence="1">
    <location>
        <begin position="47"/>
        <end position="59"/>
    </location>
</feature>
<dbReference type="InterPro" id="IPR013024">
    <property type="entry name" value="GGCT-like"/>
</dbReference>
<feature type="compositionally biased region" description="Basic and acidic residues" evidence="1">
    <location>
        <begin position="484"/>
        <end position="498"/>
    </location>
</feature>
<feature type="compositionally biased region" description="Low complexity" evidence="1">
    <location>
        <begin position="659"/>
        <end position="670"/>
    </location>
</feature>
<protein>
    <recommendedName>
        <fullName evidence="4">Gamma-glutamylcyclotransferase</fullName>
    </recommendedName>
</protein>
<feature type="compositionally biased region" description="Polar residues" evidence="1">
    <location>
        <begin position="608"/>
        <end position="621"/>
    </location>
</feature>
<feature type="compositionally biased region" description="Polar residues" evidence="1">
    <location>
        <begin position="898"/>
        <end position="914"/>
    </location>
</feature>
<feature type="region of interest" description="Disordered" evidence="1">
    <location>
        <begin position="484"/>
        <end position="688"/>
    </location>
</feature>
<feature type="compositionally biased region" description="Low complexity" evidence="1">
    <location>
        <begin position="930"/>
        <end position="940"/>
    </location>
</feature>
<sequence>MFSQKNSQRKDLAKNQVNGFDQNQFYLDADPDLNKDVEIVIPRASARSRTTMSAKSQKTTHSKASENDNIVRSRGRPIKPHETEPFLSIDNLPPEKTFVSDKTAATPSLVQSRASMQKTPFQSIHQPSFHRAERSNVPRQTSPSASSVRYHLLEMILFDENSCHSNHSTSNSVESPRSITSKTGRVTPANTPYQSPNKQVRQANHHVRSPFKHAVDKPDLSPDGRETPSMGMKERTALAAFHVHKMLAVAGERDTHKVNGKLLKGKLKPLYPVKVDGPGITNCRGIVSEAHSYQASPSRTLQRRIQLMTSIPNVHEYLYDRPRTVESVHQTSVATSIDDNYDENIDSDRNLPDEVLYRAPTLMEPPAPENTFIPAPSHEPTYIQENISAQGKTILEETPRMFATETGKNKSDLLISSNIHHEMHISESDENIDHLPINSVADANKNNMNAGHSVGDDAEEMFQDNDRLGSQSKSVHFVEKRAKARSKEVNEESKEMKELTNASIAKQEKEGTVSDVNDDDVVARKNKKNVKESCKEDGMDTLKKKRDESDDDDNDDNQHKDDKYGGRANKQESSKASASVSTKGTNHDSNKEEKKGGNKDADNVPRDINSQYQKTPHASINHSKKYAPDGNIKPDKKKSSRPNSANRAKLSARSKQRSSEQSSRPSSSRCLSRERDSRCSRYEKSKASKMHTNKLEVTYVIHGDKVVTSLGSESPHRGRSRSASPCRSRRSSFRVDSDVEDAGRHCVGPEDQNDNCNVTSYRSKVKFMLEGEEPEMETIFIEDDDEIGVKPDKLIDFDVLDSEIALLRSNIQNSLLKTEILEDADVKSESDQELQTEEEKESDLEGSVVMDTEAIESIRGDYSNILEKYRQKCMDHSEAYGAISERLVTPRNTQNFISSGQRSHCARSNSSHIGSSVRRRKNSYSGENSVGGVSDSGRGSVENLSEISQTASSTFTDTCIPKLDLCDATSDLDLNTDRTDVTVTNEMMEIEEDLLKKNILEIVCDQLSPLSKKQFAKDRKESEEDVSKLKVVATSKSLSKTKHGQNSHIGDPRPTFPPLCFTINARPPAGYLYYFAYGPDMNPHRLGSYIQREIDHRYWGLLFGFNLVFNKKGTSEEAGGFANLEFNPLRSVEGCIYRITPAELLRLDKCVGYPQHYAHVVLPVWLSNSANVDAVGVSQYCVPALTFIAQQHWTETERQLPCDYALSQCIKSADLVTPSYRDSLVAMAAQQPVQVAG</sequence>
<dbReference type="CDD" id="cd06661">
    <property type="entry name" value="GGCT_like"/>
    <property type="match status" value="1"/>
</dbReference>
<feature type="compositionally biased region" description="Basic and acidic residues" evidence="1">
    <location>
        <begin position="585"/>
        <end position="605"/>
    </location>
</feature>
<proteinExistence type="predicted"/>
<gene>
    <name evidence="2" type="ORF">DPMN_154057</name>
</gene>
<accession>A0A9D4FJQ5</accession>
<dbReference type="AlphaFoldDB" id="A0A9D4FJQ5"/>
<reference evidence="2" key="2">
    <citation type="submission" date="2020-11" db="EMBL/GenBank/DDBJ databases">
        <authorList>
            <person name="McCartney M.A."/>
            <person name="Auch B."/>
            <person name="Kono T."/>
            <person name="Mallez S."/>
            <person name="Becker A."/>
            <person name="Gohl D.M."/>
            <person name="Silverstein K.A.T."/>
            <person name="Koren S."/>
            <person name="Bechman K.B."/>
            <person name="Herman A."/>
            <person name="Abrahante J.E."/>
            <person name="Garbe J."/>
        </authorList>
    </citation>
    <scope>NUCLEOTIDE SEQUENCE</scope>
    <source>
        <strain evidence="2">Duluth1</strain>
        <tissue evidence="2">Whole animal</tissue>
    </source>
</reference>
<dbReference type="Gene3D" id="3.10.490.10">
    <property type="entry name" value="Gamma-glutamyl cyclotransferase-like"/>
    <property type="match status" value="1"/>
</dbReference>
<feature type="compositionally biased region" description="Polar residues" evidence="1">
    <location>
        <begin position="574"/>
        <end position="584"/>
    </location>
</feature>
<feature type="compositionally biased region" description="Basic and acidic residues" evidence="1">
    <location>
        <begin position="529"/>
        <end position="548"/>
    </location>
</feature>
<evidence type="ECO:0000313" key="2">
    <source>
        <dbReference type="EMBL" id="KAH3800424.1"/>
    </source>
</evidence>
<evidence type="ECO:0000313" key="3">
    <source>
        <dbReference type="Proteomes" id="UP000828390"/>
    </source>
</evidence>
<evidence type="ECO:0000256" key="1">
    <source>
        <dbReference type="SAM" id="MobiDB-lite"/>
    </source>
</evidence>
<dbReference type="InterPro" id="IPR036568">
    <property type="entry name" value="GGCT-like_sf"/>
</dbReference>
<feature type="region of interest" description="Disordered" evidence="1">
    <location>
        <begin position="44"/>
        <end position="93"/>
    </location>
</feature>
<feature type="compositionally biased region" description="Basic and acidic residues" evidence="1">
    <location>
        <begin position="671"/>
        <end position="686"/>
    </location>
</feature>